<feature type="domain" description="WxL Interacting Protein peptidoglycan binding" evidence="2">
    <location>
        <begin position="32"/>
        <end position="152"/>
    </location>
</feature>
<gene>
    <name evidence="4" type="ORF">JZO71_03520</name>
</gene>
<dbReference type="EMBL" id="JAFLWI010000004">
    <property type="protein sequence ID" value="MBO0481393.1"/>
    <property type="molecule type" value="Genomic_DNA"/>
</dbReference>
<reference evidence="4 5" key="1">
    <citation type="submission" date="2021-03" db="EMBL/GenBank/DDBJ databases">
        <title>Enterococcal diversity collection.</title>
        <authorList>
            <person name="Gilmore M.S."/>
            <person name="Schwartzman J."/>
            <person name="Van Tyne D."/>
            <person name="Martin M."/>
            <person name="Earl A.M."/>
            <person name="Manson A.L."/>
            <person name="Straub T."/>
            <person name="Salamzade R."/>
            <person name="Saavedra J."/>
            <person name="Lebreton F."/>
            <person name="Prichula J."/>
            <person name="Schaufler K."/>
            <person name="Gaca A."/>
            <person name="Sgardioli B."/>
            <person name="Wagenaar J."/>
            <person name="Strong T."/>
        </authorList>
    </citation>
    <scope>NUCLEOTIDE SEQUENCE [LARGE SCALE GENOMIC DNA]</scope>
    <source>
        <strain evidence="4 5">MSG2901</strain>
    </source>
</reference>
<name>A0ABS3HZY2_9ENTE</name>
<evidence type="ECO:0000259" key="3">
    <source>
        <dbReference type="Pfam" id="PF11797"/>
    </source>
</evidence>
<dbReference type="InterPro" id="IPR021759">
    <property type="entry name" value="WxLIP_HBD"/>
</dbReference>
<feature type="domain" description="WxL Interacting Protein host binding" evidence="3">
    <location>
        <begin position="157"/>
        <end position="293"/>
    </location>
</feature>
<comment type="caution">
    <text evidence="4">The sequence shown here is derived from an EMBL/GenBank/DDBJ whole genome shotgun (WGS) entry which is preliminary data.</text>
</comment>
<keyword evidence="1" id="KW-0472">Membrane</keyword>
<dbReference type="InterPro" id="IPR010317">
    <property type="entry name" value="WxLIP_PGBD"/>
</dbReference>
<feature type="transmembrane region" description="Helical" evidence="1">
    <location>
        <begin position="305"/>
        <end position="326"/>
    </location>
</feature>
<sequence length="332" mass="36593">MRRVVVGLICLASVVGLFLTRGNLVEASSPDFSVQAVLPESQTNEDVSYFDLTLEPKQEETLAVQVTNNSEEEMALDIGVNTATTNSNGVINYGFNEAEPDATLPINFAEIVELEEQSITLDAKETRTIEAKVIMPEQSFDGILLGGITVSEQVPESESQITNRFSYSLAVVINQTDQDVSPTVDLTQVTVDQRNRRSFVVGSIQNQAPMILNDVQVEAQVFEEGNETPIYVETRGDMRMAPNSTLPFGISTGTKPLQAGNYRLKMVVASGEEEWEFEKDFTITAQKARELNEQAVNLETNQTSLYLAIASGVVVLLLLVIAWLVYSKRKTK</sequence>
<evidence type="ECO:0000259" key="2">
    <source>
        <dbReference type="Pfam" id="PF06030"/>
    </source>
</evidence>
<dbReference type="Proteomes" id="UP000664832">
    <property type="component" value="Unassembled WGS sequence"/>
</dbReference>
<evidence type="ECO:0000256" key="1">
    <source>
        <dbReference type="SAM" id="Phobius"/>
    </source>
</evidence>
<dbReference type="RefSeq" id="WP_206898214.1">
    <property type="nucleotide sequence ID" value="NZ_JAFLWI010000004.1"/>
</dbReference>
<proteinExistence type="predicted"/>
<evidence type="ECO:0000313" key="4">
    <source>
        <dbReference type="EMBL" id="MBO0481393.1"/>
    </source>
</evidence>
<organism evidence="4 5">
    <name type="scientific">Candidatus Enterococcus courvalinii</name>
    <dbReference type="NCBI Taxonomy" id="2815329"/>
    <lineage>
        <taxon>Bacteria</taxon>
        <taxon>Bacillati</taxon>
        <taxon>Bacillota</taxon>
        <taxon>Bacilli</taxon>
        <taxon>Lactobacillales</taxon>
        <taxon>Enterococcaceae</taxon>
        <taxon>Enterococcus</taxon>
    </lineage>
</organism>
<accession>A0ABS3HZY2</accession>
<keyword evidence="1" id="KW-0812">Transmembrane</keyword>
<protein>
    <submittedName>
        <fullName evidence="4">DUF916 and DUF3324 domain-containing protein</fullName>
    </submittedName>
</protein>
<keyword evidence="1" id="KW-1133">Transmembrane helix</keyword>
<dbReference type="Pfam" id="PF11797">
    <property type="entry name" value="WxLIP_HBD"/>
    <property type="match status" value="1"/>
</dbReference>
<evidence type="ECO:0000313" key="5">
    <source>
        <dbReference type="Proteomes" id="UP000664832"/>
    </source>
</evidence>
<dbReference type="Pfam" id="PF06030">
    <property type="entry name" value="WxLIP_PGBD"/>
    <property type="match status" value="1"/>
</dbReference>
<keyword evidence="5" id="KW-1185">Reference proteome</keyword>